<evidence type="ECO:0000256" key="2">
    <source>
        <dbReference type="ARBA" id="ARBA00022840"/>
    </source>
</evidence>
<evidence type="ECO:0000256" key="1">
    <source>
        <dbReference type="ARBA" id="ARBA00022741"/>
    </source>
</evidence>
<feature type="region of interest" description="Disordered" evidence="6">
    <location>
        <begin position="1041"/>
        <end position="1066"/>
    </location>
</feature>
<accession>A0ABM3INW6</accession>
<dbReference type="PRINTS" id="PR00380">
    <property type="entry name" value="KINESINHEAVY"/>
</dbReference>
<dbReference type="SUPFAM" id="SSF52540">
    <property type="entry name" value="P-loop containing nucleoside triphosphate hydrolases"/>
    <property type="match status" value="1"/>
</dbReference>
<evidence type="ECO:0000313" key="9">
    <source>
        <dbReference type="RefSeq" id="XP_048332387.2"/>
    </source>
</evidence>
<keyword evidence="2 4" id="KW-0067">ATP-binding</keyword>
<dbReference type="Pfam" id="PF25764">
    <property type="entry name" value="KIF21A_4th"/>
    <property type="match status" value="1"/>
</dbReference>
<feature type="region of interest" description="Disordered" evidence="6">
    <location>
        <begin position="1167"/>
        <end position="1233"/>
    </location>
</feature>
<dbReference type="InterPro" id="IPR036961">
    <property type="entry name" value="Kinesin_motor_dom_sf"/>
</dbReference>
<dbReference type="InterPro" id="IPR027640">
    <property type="entry name" value="Kinesin-like_fam"/>
</dbReference>
<feature type="coiled-coil region" evidence="5">
    <location>
        <begin position="915"/>
        <end position="949"/>
    </location>
</feature>
<comment type="similarity">
    <text evidence="4">Belongs to the TRAFAC class myosin-kinesin ATPase superfamily. Kinesin family.</text>
</comment>
<feature type="coiled-coil region" evidence="5">
    <location>
        <begin position="377"/>
        <end position="446"/>
    </location>
</feature>
<feature type="binding site" evidence="4">
    <location>
        <begin position="93"/>
        <end position="100"/>
    </location>
    <ligand>
        <name>ATP</name>
        <dbReference type="ChEBI" id="CHEBI:30616"/>
    </ligand>
</feature>
<evidence type="ECO:0000313" key="10">
    <source>
        <dbReference type="RefSeq" id="XP_048332388.2"/>
    </source>
</evidence>
<evidence type="ECO:0000313" key="8">
    <source>
        <dbReference type="Proteomes" id="UP001652623"/>
    </source>
</evidence>
<dbReference type="SMART" id="SM00129">
    <property type="entry name" value="KISc"/>
    <property type="match status" value="1"/>
</dbReference>
<dbReference type="Gene3D" id="3.40.850.10">
    <property type="entry name" value="Kinesin motor domain"/>
    <property type="match status" value="1"/>
</dbReference>
<dbReference type="CDD" id="cd01372">
    <property type="entry name" value="KISc_KIF4"/>
    <property type="match status" value="1"/>
</dbReference>
<proteinExistence type="inferred from homology"/>
<dbReference type="PANTHER" id="PTHR47969">
    <property type="entry name" value="CHROMOSOME-ASSOCIATED KINESIN KIF4A-RELATED"/>
    <property type="match status" value="1"/>
</dbReference>
<evidence type="ECO:0000256" key="5">
    <source>
        <dbReference type="SAM" id="Coils"/>
    </source>
</evidence>
<keyword evidence="8" id="KW-1185">Reference proteome</keyword>
<dbReference type="InterPro" id="IPR001752">
    <property type="entry name" value="Kinesin_motor_dom"/>
</dbReference>
<organism evidence="8 9">
    <name type="scientific">Ziziphus jujuba</name>
    <name type="common">Chinese jujube</name>
    <name type="synonym">Ziziphus sativa</name>
    <dbReference type="NCBI Taxonomy" id="326968"/>
    <lineage>
        <taxon>Eukaryota</taxon>
        <taxon>Viridiplantae</taxon>
        <taxon>Streptophyta</taxon>
        <taxon>Embryophyta</taxon>
        <taxon>Tracheophyta</taxon>
        <taxon>Spermatophyta</taxon>
        <taxon>Magnoliopsida</taxon>
        <taxon>eudicotyledons</taxon>
        <taxon>Gunneridae</taxon>
        <taxon>Pentapetalae</taxon>
        <taxon>rosids</taxon>
        <taxon>fabids</taxon>
        <taxon>Rosales</taxon>
        <taxon>Rhamnaceae</taxon>
        <taxon>Paliureae</taxon>
        <taxon>Ziziphus</taxon>
    </lineage>
</organism>
<evidence type="ECO:0000259" key="7">
    <source>
        <dbReference type="PROSITE" id="PS50067"/>
    </source>
</evidence>
<dbReference type="PROSITE" id="PS50067">
    <property type="entry name" value="KINESIN_MOTOR_2"/>
    <property type="match status" value="1"/>
</dbReference>
<feature type="domain" description="Kinesin motor" evidence="7">
    <location>
        <begin position="14"/>
        <end position="369"/>
    </location>
</feature>
<dbReference type="InterPro" id="IPR027417">
    <property type="entry name" value="P-loop_NTPase"/>
</dbReference>
<keyword evidence="5" id="KW-0175">Coiled coil</keyword>
<dbReference type="InterPro" id="IPR019821">
    <property type="entry name" value="Kinesin_motor_CS"/>
</dbReference>
<dbReference type="GeneID" id="107421275"/>
<keyword evidence="1 4" id="KW-0547">Nucleotide-binding</keyword>
<feature type="coiled-coil region" evidence="5">
    <location>
        <begin position="563"/>
        <end position="704"/>
    </location>
</feature>
<sequence length="1325" mass="147437">MENLETKSLDSSQCVRVAVNIRPLITSELLLGCTDCISVVPGEPQVQIGSHAFTYDYVYGNTGSPSSAIYNDCVAPLVDALFHGYNATVLAYGQTGSGKTYTMGTNYSGEGSNGGIIPKVMENIFRKVETMKDNTEFLIRVSFIEIFKEEVFDLLDSNSTASSKNEGATNVKPAVPARVPIQIRETVNGGITLAGVTEAEIRTKEEMASYLTRGSLSRATGSTNMNSQSSRSHAIFTITMEQKKIAHSWNGAANDDIGDDILCAKLHLVDLAGSERAKRTGADGMRFKEGIHINKGLLALGNVISALGDEKKRKEGGHVPYRDSKLTRLLQDSLGGNSKTVMIACVSPADTNAEETLNTLKYANRARNIQNKAVINRDPVAAQLQRMRSQIEQLQAELLFYRGDASAPYEELQILKHKVSLLEASNSELQRELQERQVTCKHLTQRALDAQVEKDKLVMKIELARNGKSWDEVDSNLDQDCDLLKTYVAKIHDLEGEVLRLKNLSSKRSRVVDCLDSDDDDFRPKSTLFPCTSEYSSDYDLKAGDISDEIADDEKEQEHSSVQEKLDRELKELDKRLEQKEAEMKRFTNVDTSVLKQHYEKKLQDLELEKRALQKEIDELRQNLANISSTSDDGAQKLKEDYLQKLNVLEAQVSELKKKQDAQAQLLRQKQKSDEASRRLQDEIQRIKSQKVQLQHKIKQESEQFRLWKASREKEVLQLKKEGRRNEYEMHKLLALNQRQKMVLQRKTEEASMATKRLKELLESRKASRETSGTGNGNGAGIQALMQVIEHELEVTVRVHEVRSEYERQMEERARMAKEVSKLKEETEMLKQIKSSDCPQTMSPGARNSRVFALENMLATSSSTLVSMASQLSEAEERERGFSGRGRWNQVRSLADAKNLMNYLFNLASTSRCLLRDKEVLCREKDSEIRDLKEKVVSLSSLLRKSEMQKGELIHQMKSQNSALKKYSMASATDSKDSSLNIGGHKYDLRKQDHRSSFILLEDMDTSDSENSDVDAADDDWVADELDAADDDSVVKGKRRMRKRVSKSGSSVGSDPSNTIDIGGLKIDDSGDETVAVSGETPASICCSCSKYSSCKTTKCQCRSAGGFCGASCGCVPTKCANRELDESLQPQGAEGIVNGSASDETKDGLLVSHGAMLLHSALVDKPVETNDDGGTKRKPLSDIGNTVTKPNAPKPNQRKKWRKTTVQLVTNPPPSLQLENNEIPKEPDNRANDAEIPVIPLRTTRSVTPNQAAQEPDSIVNEAHIPVKLPRAMRSATSNGGNPFRDRNAEKPDELSVDKDAGFIASRSPAQNKRTSDEKENFGL</sequence>
<dbReference type="RefSeq" id="XP_048332387.2">
    <property type="nucleotide sequence ID" value="XM_048476430.2"/>
</dbReference>
<dbReference type="RefSeq" id="XP_048332388.2">
    <property type="nucleotide sequence ID" value="XM_048476431.2"/>
</dbReference>
<dbReference type="Proteomes" id="UP001652623">
    <property type="component" value="Chromosome 5"/>
</dbReference>
<dbReference type="PANTHER" id="PTHR47969:SF6">
    <property type="entry name" value="KINESIN-LIKE PROTEIN KIN-4C"/>
    <property type="match status" value="1"/>
</dbReference>
<evidence type="ECO:0000256" key="4">
    <source>
        <dbReference type="PROSITE-ProRule" id="PRU00283"/>
    </source>
</evidence>
<evidence type="ECO:0000256" key="6">
    <source>
        <dbReference type="SAM" id="MobiDB-lite"/>
    </source>
</evidence>
<evidence type="ECO:0000256" key="3">
    <source>
        <dbReference type="ARBA" id="ARBA00023175"/>
    </source>
</evidence>
<feature type="compositionally biased region" description="Basic and acidic residues" evidence="6">
    <location>
        <begin position="1315"/>
        <end position="1325"/>
    </location>
</feature>
<gene>
    <name evidence="9 10" type="primary">LOC107421275</name>
</gene>
<feature type="compositionally biased region" description="Basic and acidic residues" evidence="6">
    <location>
        <begin position="1223"/>
        <end position="1233"/>
    </location>
</feature>
<feature type="coiled-coil region" evidence="5">
    <location>
        <begin position="799"/>
        <end position="833"/>
    </location>
</feature>
<reference evidence="9 10" key="1">
    <citation type="submission" date="2025-05" db="UniProtKB">
        <authorList>
            <consortium name="RefSeq"/>
        </authorList>
    </citation>
    <scope>IDENTIFICATION</scope>
    <source>
        <tissue evidence="9 10">Seedling</tissue>
    </source>
</reference>
<name>A0ABM3INW6_ZIZJJ</name>
<dbReference type="PROSITE" id="PS00411">
    <property type="entry name" value="KINESIN_MOTOR_1"/>
    <property type="match status" value="1"/>
</dbReference>
<dbReference type="Pfam" id="PF00225">
    <property type="entry name" value="Kinesin"/>
    <property type="match status" value="1"/>
</dbReference>
<protein>
    <submittedName>
        <fullName evidence="9 10">Kinesin-like protein KIN-4C</fullName>
    </submittedName>
</protein>
<keyword evidence="3 4" id="KW-0505">Motor protein</keyword>
<feature type="region of interest" description="Disordered" evidence="6">
    <location>
        <begin position="1272"/>
        <end position="1325"/>
    </location>
</feature>
<feature type="compositionally biased region" description="Basic and acidic residues" evidence="6">
    <location>
        <begin position="1285"/>
        <end position="1302"/>
    </location>
</feature>